<evidence type="ECO:0000313" key="2">
    <source>
        <dbReference type="EMBL" id="CEK42082.1"/>
    </source>
</evidence>
<name>A0A0G4E558_PSEFS</name>
<proteinExistence type="predicted"/>
<organism evidence="2">
    <name type="scientific">Pseudomonas fluorescens (strain SBW25)</name>
    <dbReference type="NCBI Taxonomy" id="216595"/>
    <lineage>
        <taxon>Bacteria</taxon>
        <taxon>Pseudomonadati</taxon>
        <taxon>Pseudomonadota</taxon>
        <taxon>Gammaproteobacteria</taxon>
        <taxon>Pseudomonadales</taxon>
        <taxon>Pseudomonadaceae</taxon>
        <taxon>Pseudomonas</taxon>
    </lineage>
</organism>
<keyword evidence="1" id="KW-0812">Transmembrane</keyword>
<keyword evidence="1" id="KW-0472">Membrane</keyword>
<feature type="transmembrane region" description="Helical" evidence="1">
    <location>
        <begin position="72"/>
        <end position="90"/>
    </location>
</feature>
<keyword evidence="2" id="KW-0614">Plasmid</keyword>
<feature type="transmembrane region" description="Helical" evidence="1">
    <location>
        <begin position="41"/>
        <end position="60"/>
    </location>
</feature>
<accession>A0A0G4E558</accession>
<reference evidence="2" key="1">
    <citation type="submission" date="2014-12" db="EMBL/GenBank/DDBJ databases">
        <authorList>
            <person name="Hall J."/>
        </authorList>
    </citation>
    <scope>NUCLEOTIDE SEQUENCE [LARGE SCALE GENOMIC DNA]</scope>
    <source>
        <strain evidence="2">SBW25</strain>
        <plasmid evidence="2">pQBR57</plasmid>
    </source>
</reference>
<dbReference type="AlphaFoldDB" id="A0A0G4E558"/>
<sequence>MFTLTLLRFSPLSKETHLVAVVLGILAFIADYSAIPGATATSSFGTAIVAGICWYVFKVFDGLTYDGAEMASGPVAGLVGCVLVCGGYYLL</sequence>
<geneLocation type="plasmid" evidence="2">
    <name>pQBR57</name>
</geneLocation>
<reference evidence="2" key="2">
    <citation type="submission" date="2015-06" db="EMBL/GenBank/DDBJ databases">
        <title>Environmentally co-occuring mercury resistance plasmids are genetically and phenotypically diverse and confer variable context-dependent fitness effects.</title>
        <authorList>
            <person name="Hall J.P.J."/>
            <person name="Harrison E."/>
            <person name="Lilley A.K."/>
            <person name="Paterson S."/>
            <person name="Spiers A.J."/>
            <person name="Brockhurst M.A."/>
        </authorList>
    </citation>
    <scope>NUCLEOTIDE SEQUENCE [LARGE SCALE GENOMIC DNA]</scope>
    <source>
        <strain evidence="2">SBW25</strain>
        <plasmid evidence="2">pQBR57</plasmid>
    </source>
</reference>
<gene>
    <name evidence="2" type="ORF">PQBR57_0129</name>
</gene>
<protein>
    <submittedName>
        <fullName evidence="2">Uncharacterized protein</fullName>
    </submittedName>
</protein>
<dbReference type="EMBL" id="LN713926">
    <property type="protein sequence ID" value="CEK42082.1"/>
    <property type="molecule type" value="Genomic_DNA"/>
</dbReference>
<keyword evidence="1" id="KW-1133">Transmembrane helix</keyword>
<evidence type="ECO:0000256" key="1">
    <source>
        <dbReference type="SAM" id="Phobius"/>
    </source>
</evidence>